<accession>A0A8T0C2I2</accession>
<evidence type="ECO:0000313" key="2">
    <source>
        <dbReference type="Proteomes" id="UP000016480"/>
    </source>
</evidence>
<dbReference type="EMBL" id="AHCD03000044">
    <property type="protein sequence ID" value="KAF7781458.1"/>
    <property type="molecule type" value="Genomic_DNA"/>
</dbReference>
<comment type="caution">
    <text evidence="1">The sequence shown here is derived from an EMBL/GenBank/DDBJ whole genome shotgun (WGS) entry which is preliminary data.</text>
</comment>
<evidence type="ECO:0000313" key="1">
    <source>
        <dbReference type="EMBL" id="KAF7781458.1"/>
    </source>
</evidence>
<organism evidence="1 2">
    <name type="scientific">Pseudoalteromonas rubra</name>
    <dbReference type="NCBI Taxonomy" id="43658"/>
    <lineage>
        <taxon>Bacteria</taxon>
        <taxon>Pseudomonadati</taxon>
        <taxon>Pseudomonadota</taxon>
        <taxon>Gammaproteobacteria</taxon>
        <taxon>Alteromonadales</taxon>
        <taxon>Pseudoalteromonadaceae</taxon>
        <taxon>Pseudoalteromonas</taxon>
    </lineage>
</organism>
<name>A0A8T0C2I2_9GAMM</name>
<protein>
    <submittedName>
        <fullName evidence="1">Uncharacterized protein</fullName>
    </submittedName>
</protein>
<dbReference type="AlphaFoldDB" id="A0A8T0C2I2"/>
<reference evidence="1 2" key="1">
    <citation type="journal article" date="2012" name="J. Bacteriol.">
        <title>Genome sequence of the cycloprodigiosin-producing bacterial strain Pseudoalteromonas rubra ATCC 29570(T).</title>
        <authorList>
            <person name="Xie B.B."/>
            <person name="Shu Y.L."/>
            <person name="Qin Q.L."/>
            <person name="Rong J.C."/>
            <person name="Zhang X.Y."/>
            <person name="Chen X.L."/>
            <person name="Zhou B.C."/>
            <person name="Zhang Y.Z."/>
        </authorList>
    </citation>
    <scope>NUCLEOTIDE SEQUENCE [LARGE SCALE GENOMIC DNA]</scope>
    <source>
        <strain evidence="1 2">DSM 6842</strain>
    </source>
</reference>
<dbReference type="Proteomes" id="UP000016480">
    <property type="component" value="Unassembled WGS sequence"/>
</dbReference>
<dbReference type="PROSITE" id="PS51257">
    <property type="entry name" value="PROKAR_LIPOPROTEIN"/>
    <property type="match status" value="1"/>
</dbReference>
<proteinExistence type="predicted"/>
<gene>
    <name evidence="1" type="ORF">PRUB_b0681</name>
</gene>
<sequence>MGIKVMMSPTIMGAYACLKSLAITSAEVSIEAHKTNDRMDILKQA</sequence>